<evidence type="ECO:0000256" key="4">
    <source>
        <dbReference type="ARBA" id="ARBA00023136"/>
    </source>
</evidence>
<accession>A0A455RFQ3</accession>
<proteinExistence type="inferred from homology"/>
<evidence type="ECO:0000256" key="3">
    <source>
        <dbReference type="ARBA" id="ARBA00022989"/>
    </source>
</evidence>
<feature type="transmembrane region" description="Helical" evidence="5">
    <location>
        <begin position="118"/>
        <end position="136"/>
    </location>
</feature>
<evidence type="ECO:0000259" key="6">
    <source>
        <dbReference type="Pfam" id="PF00361"/>
    </source>
</evidence>
<dbReference type="AlphaFoldDB" id="A0A455RFQ3"/>
<evidence type="ECO:0000256" key="2">
    <source>
        <dbReference type="ARBA" id="ARBA00022692"/>
    </source>
</evidence>
<feature type="transmembrane region" description="Helical" evidence="5">
    <location>
        <begin position="565"/>
        <end position="592"/>
    </location>
</feature>
<keyword evidence="2 5" id="KW-0812">Transmembrane</keyword>
<dbReference type="EMBL" id="AP019310">
    <property type="protein sequence ID" value="BBH42910.1"/>
    <property type="molecule type" value="Genomic_DNA"/>
</dbReference>
<dbReference type="HAMAP" id="MF_00445">
    <property type="entry name" value="NDH1_NuoN_1"/>
    <property type="match status" value="1"/>
</dbReference>
<organism evidence="7">
    <name type="scientific">Marophrys sp. SRT127</name>
    <dbReference type="NCBI Taxonomy" id="2488311"/>
    <lineage>
        <taxon>Eukaryota</taxon>
        <taxon>Haptista</taxon>
        <taxon>Centroplasthelida</taxon>
        <taxon>Panacanthocystida</taxon>
        <taxon>Acanthocystida</taxon>
        <taxon>Marophrys</taxon>
    </lineage>
</organism>
<dbReference type="GO" id="GO:0008137">
    <property type="term" value="F:NADH dehydrogenase (ubiquinone) activity"/>
    <property type="evidence" value="ECO:0007669"/>
    <property type="project" value="InterPro"/>
</dbReference>
<feature type="transmembrane region" description="Helical" evidence="5">
    <location>
        <begin position="613"/>
        <end position="636"/>
    </location>
</feature>
<feature type="transmembrane region" description="Helical" evidence="5">
    <location>
        <begin position="370"/>
        <end position="390"/>
    </location>
</feature>
<feature type="transmembrane region" description="Helical" evidence="5">
    <location>
        <begin position="247"/>
        <end position="272"/>
    </location>
</feature>
<feature type="transmembrane region" description="Helical" evidence="5">
    <location>
        <begin position="88"/>
        <end position="106"/>
    </location>
</feature>
<feature type="transmembrane region" description="Helical" evidence="5">
    <location>
        <begin position="142"/>
        <end position="161"/>
    </location>
</feature>
<gene>
    <name evidence="7" type="primary">nad2</name>
</gene>
<feature type="transmembrane region" description="Helical" evidence="5">
    <location>
        <begin position="173"/>
        <end position="196"/>
    </location>
</feature>
<feature type="transmembrane region" description="Helical" evidence="5">
    <location>
        <begin position="45"/>
        <end position="68"/>
    </location>
</feature>
<dbReference type="InterPro" id="IPR010096">
    <property type="entry name" value="NADH-Q_OxRdtase_suN/2"/>
</dbReference>
<evidence type="ECO:0000256" key="5">
    <source>
        <dbReference type="SAM" id="Phobius"/>
    </source>
</evidence>
<keyword evidence="7" id="KW-0496">Mitochondrion</keyword>
<geneLocation type="mitochondrion" evidence="7"/>
<feature type="transmembrane region" description="Helical" evidence="5">
    <location>
        <begin position="343"/>
        <end position="364"/>
    </location>
</feature>
<feature type="transmembrane region" description="Helical" evidence="5">
    <location>
        <begin position="284"/>
        <end position="309"/>
    </location>
</feature>
<sequence length="648" mass="71889">MNQIDIFQNHFKAFFPEIFFVVAIMCILLYAVIYNPSARHRYPILINLTGWLGIQTLFIVILLLVNWNICQPHATVVAFHNVLITDDFSFVVKTIVALSALASVLISLDNLRNQKMYSYEYTILILFSTLSMLLITSSYDLISMYLAIELQSLSFYVLAAFRRDNEFSTEAGLKYFILGALSSGLLLFGESIIYGLTGITNFEELTKLFSCATSQNACSYTPVTSADGSALPWDSVSLFQQSHDSTLIVQVGLIFLLVAFLFKISAVPFHMWAPDVYEGAPTSVTAFFAITPKIAILALLLRLCLYTFYDFIELWQQPIAICSILSMFIGTFGAINQTKIKRLFAYSSIAHIGYMLLGLATGTIEAVESLLIYIIVYIFMIINVFAVILATPRHEVHPHFASAAQTPSLAREQVAANSSFRSSIAPWGSIYKMAPNAGFAEAGHRHLKASYPLWNPLSDSAFSDLPSLKPLPKEGGARIVTPTMAPAFGGTRVSGSNMNDGHKMKLPGTKRDTSLKYISDLRFLAEANPILAATLVAIFFSNAGIPPLAGFYGKLNVFLAAVEESMYFLALMGILCSVIGAFYSIRLVKIIYFHSSRGQDEWTQHEQISKQNAIVLGFTFFFTLFFFFFADPAFIFTLTHSAALSLCL</sequence>
<dbReference type="PANTHER" id="PTHR22773">
    <property type="entry name" value="NADH DEHYDROGENASE"/>
    <property type="match status" value="1"/>
</dbReference>
<comment type="subcellular location">
    <subcellularLocation>
        <location evidence="1">Membrane</location>
        <topology evidence="1">Multi-pass membrane protein</topology>
    </subcellularLocation>
</comment>
<name>A0A455RFQ3_9EUKA</name>
<feature type="domain" description="NADH:quinone oxidoreductase/Mrp antiporter transmembrane" evidence="6">
    <location>
        <begin position="138"/>
        <end position="396"/>
    </location>
</feature>
<feature type="transmembrane region" description="Helical" evidence="5">
    <location>
        <begin position="13"/>
        <end position="33"/>
    </location>
</feature>
<dbReference type="GO" id="GO:0042773">
    <property type="term" value="P:ATP synthesis coupled electron transport"/>
    <property type="evidence" value="ECO:0007669"/>
    <property type="project" value="InterPro"/>
</dbReference>
<evidence type="ECO:0000256" key="1">
    <source>
        <dbReference type="ARBA" id="ARBA00004141"/>
    </source>
</evidence>
<protein>
    <submittedName>
        <fullName evidence="7">NADH dehydrogenase subunit 2</fullName>
    </submittedName>
</protein>
<feature type="domain" description="NADH:quinone oxidoreductase/Mrp antiporter transmembrane" evidence="6">
    <location>
        <begin position="511"/>
        <end position="579"/>
    </location>
</feature>
<dbReference type="GO" id="GO:0016020">
    <property type="term" value="C:membrane"/>
    <property type="evidence" value="ECO:0007669"/>
    <property type="project" value="UniProtKB-SubCell"/>
</dbReference>
<dbReference type="Pfam" id="PF00361">
    <property type="entry name" value="Proton_antipo_M"/>
    <property type="match status" value="2"/>
</dbReference>
<reference evidence="7" key="1">
    <citation type="journal article" date="2019" name="Sci. Rep.">
        <title>Horizontally-acquired genetic elements in the mitochondrial genome of a centrohelid Marophrys sp. SRT127.</title>
        <authorList>
            <person name="Nishimura Y."/>
            <person name="Shiratori T."/>
            <person name="Ishida K."/>
            <person name="Hashimoto T."/>
            <person name="Ohkuma M."/>
            <person name="Inagaki Y."/>
        </authorList>
    </citation>
    <scope>NUCLEOTIDE SEQUENCE</scope>
    <source>
        <strain evidence="7">SRT127</strain>
    </source>
</reference>
<feature type="transmembrane region" description="Helical" evidence="5">
    <location>
        <begin position="315"/>
        <end position="336"/>
    </location>
</feature>
<keyword evidence="3 5" id="KW-1133">Transmembrane helix</keyword>
<keyword evidence="4 5" id="KW-0472">Membrane</keyword>
<dbReference type="InterPro" id="IPR001750">
    <property type="entry name" value="ND/Mrp_TM"/>
</dbReference>
<evidence type="ECO:0000313" key="7">
    <source>
        <dbReference type="EMBL" id="BBH42910.1"/>
    </source>
</evidence>
<feature type="transmembrane region" description="Helical" evidence="5">
    <location>
        <begin position="523"/>
        <end position="545"/>
    </location>
</feature>